<dbReference type="RefSeq" id="WP_073123023.1">
    <property type="nucleotide sequence ID" value="NZ_FRAA01000005.1"/>
</dbReference>
<dbReference type="PROSITE" id="PS00745">
    <property type="entry name" value="RF_PROK_I"/>
    <property type="match status" value="1"/>
</dbReference>
<organism evidence="3 4">
    <name type="scientific">Reichenbachiella agariperforans</name>
    <dbReference type="NCBI Taxonomy" id="156994"/>
    <lineage>
        <taxon>Bacteria</taxon>
        <taxon>Pseudomonadati</taxon>
        <taxon>Bacteroidota</taxon>
        <taxon>Cytophagia</taxon>
        <taxon>Cytophagales</taxon>
        <taxon>Reichenbachiellaceae</taxon>
        <taxon>Reichenbachiella</taxon>
    </lineage>
</organism>
<evidence type="ECO:0000313" key="3">
    <source>
        <dbReference type="EMBL" id="SHK44009.1"/>
    </source>
</evidence>
<dbReference type="STRING" id="156994.SAMN04488028_10517"/>
<feature type="region of interest" description="Disordered" evidence="1">
    <location>
        <begin position="99"/>
        <end position="135"/>
    </location>
</feature>
<keyword evidence="4" id="KW-1185">Reference proteome</keyword>
<dbReference type="GO" id="GO:0072344">
    <property type="term" value="P:rescue of stalled ribosome"/>
    <property type="evidence" value="ECO:0007669"/>
    <property type="project" value="TreeGrafter"/>
</dbReference>
<sequence>MSHRITISRIKPEIKVTTARSRGPGGQHVNKVESKVMLRFNVLESTGLTEAEKQRLLYKMKGQLTKDGVLIIVAESHKSQLKNKELVFSKLEQMLKQALHIPKARRKTKPSKSSINKRIQSKKQQGEKKKWRQKP</sequence>
<dbReference type="EMBL" id="FRAA01000005">
    <property type="protein sequence ID" value="SHK44009.1"/>
    <property type="molecule type" value="Genomic_DNA"/>
</dbReference>
<dbReference type="InterPro" id="IPR000352">
    <property type="entry name" value="Pep_chain_release_fac_I"/>
</dbReference>
<accession>A0A1M6SH78</accession>
<gene>
    <name evidence="3" type="ORF">SAMN04488028_10517</name>
</gene>
<evidence type="ECO:0000259" key="2">
    <source>
        <dbReference type="PROSITE" id="PS00745"/>
    </source>
</evidence>
<evidence type="ECO:0000313" key="4">
    <source>
        <dbReference type="Proteomes" id="UP000184474"/>
    </source>
</evidence>
<dbReference type="NCBIfam" id="NF006718">
    <property type="entry name" value="PRK09256.1"/>
    <property type="match status" value="1"/>
</dbReference>
<dbReference type="PANTHER" id="PTHR47814">
    <property type="entry name" value="PEPTIDYL-TRNA HYDROLASE ARFB"/>
    <property type="match status" value="1"/>
</dbReference>
<dbReference type="Gene3D" id="3.30.160.20">
    <property type="match status" value="1"/>
</dbReference>
<evidence type="ECO:0000256" key="1">
    <source>
        <dbReference type="SAM" id="MobiDB-lite"/>
    </source>
</evidence>
<protein>
    <submittedName>
        <fullName evidence="3">Ribosome-associated protein</fullName>
    </submittedName>
</protein>
<dbReference type="AlphaFoldDB" id="A0A1M6SH78"/>
<proteinExistence type="predicted"/>
<dbReference type="GO" id="GO:0004045">
    <property type="term" value="F:peptidyl-tRNA hydrolase activity"/>
    <property type="evidence" value="ECO:0007669"/>
    <property type="project" value="TreeGrafter"/>
</dbReference>
<dbReference type="Proteomes" id="UP000184474">
    <property type="component" value="Unassembled WGS sequence"/>
</dbReference>
<dbReference type="PANTHER" id="PTHR47814:SF1">
    <property type="entry name" value="PEPTIDYL-TRNA HYDROLASE ARFB"/>
    <property type="match status" value="1"/>
</dbReference>
<dbReference type="GO" id="GO:0003747">
    <property type="term" value="F:translation release factor activity"/>
    <property type="evidence" value="ECO:0007669"/>
    <property type="project" value="InterPro"/>
</dbReference>
<feature type="domain" description="Prokaryotic-type class I peptide chain release factors" evidence="2">
    <location>
        <begin position="20"/>
        <end position="36"/>
    </location>
</feature>
<reference evidence="4" key="1">
    <citation type="submission" date="2016-11" db="EMBL/GenBank/DDBJ databases">
        <authorList>
            <person name="Varghese N."/>
            <person name="Submissions S."/>
        </authorList>
    </citation>
    <scope>NUCLEOTIDE SEQUENCE [LARGE SCALE GENOMIC DNA]</scope>
    <source>
        <strain evidence="4">DSM 26134</strain>
    </source>
</reference>
<dbReference type="SUPFAM" id="SSF110916">
    <property type="entry name" value="Peptidyl-tRNA hydrolase domain-like"/>
    <property type="match status" value="1"/>
</dbReference>
<dbReference type="GO" id="GO:0043022">
    <property type="term" value="F:ribosome binding"/>
    <property type="evidence" value="ECO:0007669"/>
    <property type="project" value="TreeGrafter"/>
</dbReference>
<name>A0A1M6SH78_REIAG</name>
<dbReference type="Pfam" id="PF00472">
    <property type="entry name" value="RF-1"/>
    <property type="match status" value="1"/>
</dbReference>